<keyword evidence="2" id="KW-1185">Reference proteome</keyword>
<dbReference type="GeneID" id="29002026"/>
<gene>
    <name evidence="1" type="ORF">PHYBLDRAFT_63442</name>
</gene>
<evidence type="ECO:0000313" key="2">
    <source>
        <dbReference type="Proteomes" id="UP000077315"/>
    </source>
</evidence>
<sequence>MFTRVPIMDNDGEAYTIRMFDKLCELVKCLQRQLTKVQILLIGFRPFIPFKKASFEDNIAKEITFHFKHQEAYSLVKITSPRKNTVLNKGKVDSTNNSMTETTGTCKTNRSDGGTLLNLIITQPASILNPVISSVIGVFIFQLQYSLIAISPNDYGFGVKVMSTSKLAVMFLSTNNGCLNINNSLTQTTGSYVIRIEPENWKAIGLIGYSYDNHINKSLDQKAW</sequence>
<proteinExistence type="predicted"/>
<organism evidence="1 2">
    <name type="scientific">Phycomyces blakesleeanus (strain ATCC 8743b / DSM 1359 / FGSC 10004 / NBRC 33097 / NRRL 1555)</name>
    <dbReference type="NCBI Taxonomy" id="763407"/>
    <lineage>
        <taxon>Eukaryota</taxon>
        <taxon>Fungi</taxon>
        <taxon>Fungi incertae sedis</taxon>
        <taxon>Mucoromycota</taxon>
        <taxon>Mucoromycotina</taxon>
        <taxon>Mucoromycetes</taxon>
        <taxon>Mucorales</taxon>
        <taxon>Phycomycetaceae</taxon>
        <taxon>Phycomyces</taxon>
    </lineage>
</organism>
<dbReference type="RefSeq" id="XP_018286693.1">
    <property type="nucleotide sequence ID" value="XM_018441120.1"/>
</dbReference>
<dbReference type="EMBL" id="KV440994">
    <property type="protein sequence ID" value="OAD68653.1"/>
    <property type="molecule type" value="Genomic_DNA"/>
</dbReference>
<dbReference type="VEuPathDB" id="FungiDB:PHYBLDRAFT_63442"/>
<dbReference type="InParanoid" id="A0A162TNY0"/>
<protein>
    <submittedName>
        <fullName evidence="1">Uncharacterized protein</fullName>
    </submittedName>
</protein>
<name>A0A162TNY0_PHYB8</name>
<accession>A0A162TNY0</accession>
<reference evidence="2" key="1">
    <citation type="submission" date="2015-06" db="EMBL/GenBank/DDBJ databases">
        <title>Expansion of signal transduction pathways in fungi by whole-genome duplication.</title>
        <authorList>
            <consortium name="DOE Joint Genome Institute"/>
            <person name="Corrochano L.M."/>
            <person name="Kuo A."/>
            <person name="Marcet-Houben M."/>
            <person name="Polaino S."/>
            <person name="Salamov A."/>
            <person name="Villalobos J.M."/>
            <person name="Alvarez M.I."/>
            <person name="Avalos J."/>
            <person name="Benito E.P."/>
            <person name="Benoit I."/>
            <person name="Burger G."/>
            <person name="Camino L.P."/>
            <person name="Canovas D."/>
            <person name="Cerda-Olmedo E."/>
            <person name="Cheng J.-F."/>
            <person name="Dominguez A."/>
            <person name="Elias M."/>
            <person name="Eslava A.P."/>
            <person name="Glaser F."/>
            <person name="Grimwood J."/>
            <person name="Gutierrez G."/>
            <person name="Heitman J."/>
            <person name="Henrissat B."/>
            <person name="Iturriaga E.A."/>
            <person name="Lang B.F."/>
            <person name="Lavin J.L."/>
            <person name="Lee S."/>
            <person name="Li W."/>
            <person name="Lindquist E."/>
            <person name="Lopez-Garcia S."/>
            <person name="Luque E.M."/>
            <person name="Marcos A.T."/>
            <person name="Martin J."/>
            <person name="McCluskey K."/>
            <person name="Medina H.R."/>
            <person name="Miralles-Duran A."/>
            <person name="Miyazaki A."/>
            <person name="Munoz-Torres E."/>
            <person name="Oguiza J.A."/>
            <person name="Ohm R."/>
            <person name="Olmedo M."/>
            <person name="Orejas M."/>
            <person name="Ortiz-Castellanos L."/>
            <person name="Pisabarro A.G."/>
            <person name="Rodriguez-Romero J."/>
            <person name="Ruiz-Herrera J."/>
            <person name="Ruiz-Vazquez R."/>
            <person name="Sanz C."/>
            <person name="Schackwitz W."/>
            <person name="Schmutz J."/>
            <person name="Shahriari M."/>
            <person name="Shelest E."/>
            <person name="Silva-Franco F."/>
            <person name="Soanes D."/>
            <person name="Syed K."/>
            <person name="Tagua V.G."/>
            <person name="Talbot N.J."/>
            <person name="Thon M."/>
            <person name="De vries R.P."/>
            <person name="Wiebenga A."/>
            <person name="Yadav J.S."/>
            <person name="Braun E.L."/>
            <person name="Baker S."/>
            <person name="Garre V."/>
            <person name="Horwitz B."/>
            <person name="Torres-Martinez S."/>
            <person name="Idnurm A."/>
            <person name="Herrera-Estrella A."/>
            <person name="Gabaldon T."/>
            <person name="Grigoriev I.V."/>
        </authorList>
    </citation>
    <scope>NUCLEOTIDE SEQUENCE [LARGE SCALE GENOMIC DNA]</scope>
    <source>
        <strain evidence="2">NRRL 1555(-)</strain>
    </source>
</reference>
<evidence type="ECO:0000313" key="1">
    <source>
        <dbReference type="EMBL" id="OAD68653.1"/>
    </source>
</evidence>
<dbReference type="AlphaFoldDB" id="A0A162TNY0"/>
<dbReference type="Proteomes" id="UP000077315">
    <property type="component" value="Unassembled WGS sequence"/>
</dbReference>